<feature type="transmembrane region" description="Helical" evidence="7">
    <location>
        <begin position="30"/>
        <end position="47"/>
    </location>
</feature>
<feature type="transmembrane region" description="Helical" evidence="7">
    <location>
        <begin position="53"/>
        <end position="73"/>
    </location>
</feature>
<keyword evidence="3" id="KW-0813">Transport</keyword>
<evidence type="ECO:0000256" key="6">
    <source>
        <dbReference type="ARBA" id="ARBA00023136"/>
    </source>
</evidence>
<dbReference type="PANTHER" id="PTHR42751">
    <property type="entry name" value="SODIUM/HYDROGEN EXCHANGER FAMILY/TRKA DOMAIN PROTEIN"/>
    <property type="match status" value="1"/>
</dbReference>
<feature type="transmembrane region" description="Helical" evidence="7">
    <location>
        <begin position="115"/>
        <end position="134"/>
    </location>
</feature>
<feature type="transmembrane region" description="Helical" evidence="7">
    <location>
        <begin position="291"/>
        <end position="317"/>
    </location>
</feature>
<organism evidence="9 10">
    <name type="scientific">Candidatus Daviesbacteria bacterium RIFCSPHIGHO2_01_FULL_41_23</name>
    <dbReference type="NCBI Taxonomy" id="1797764"/>
    <lineage>
        <taxon>Bacteria</taxon>
        <taxon>Candidatus Daviesiibacteriota</taxon>
    </lineage>
</organism>
<evidence type="ECO:0000256" key="3">
    <source>
        <dbReference type="ARBA" id="ARBA00022448"/>
    </source>
</evidence>
<dbReference type="GO" id="GO:0006813">
    <property type="term" value="P:potassium ion transport"/>
    <property type="evidence" value="ECO:0007669"/>
    <property type="project" value="InterPro"/>
</dbReference>
<keyword evidence="6 7" id="KW-0472">Membrane</keyword>
<comment type="similarity">
    <text evidence="2">Belongs to the monovalent cation:proton antiporter 2 (CPA2) transporter (TC 2.A.37) family.</text>
</comment>
<accession>A0A1F5ISM2</accession>
<feature type="transmembrane region" description="Helical" evidence="7">
    <location>
        <begin position="85"/>
        <end position="103"/>
    </location>
</feature>
<proteinExistence type="inferred from homology"/>
<dbReference type="Gene3D" id="3.40.50.720">
    <property type="entry name" value="NAD(P)-binding Rossmann-like Domain"/>
    <property type="match status" value="1"/>
</dbReference>
<evidence type="ECO:0000256" key="1">
    <source>
        <dbReference type="ARBA" id="ARBA00004141"/>
    </source>
</evidence>
<dbReference type="Pfam" id="PF00999">
    <property type="entry name" value="Na_H_Exchanger"/>
    <property type="match status" value="1"/>
</dbReference>
<sequence>MNNIFVQLAIILSLCSVLGYVVVKFKLPLIIAYLLGGLMIASTAIFDPRASEVLHFLPEIGIAFVLFLIGMELDLREIKSLGKPILLAGILQITITTILGASLAKVLGFGPVESWYLGVGLAFSSTILVVKLLIDKKDEGALYGKLAVGILILEDLFAVLLLVALTVSNSVFGLGVQQAFPLLAVVLKAVLLFGLALILSRFLLPSVFKAVSKQKELLFITALAWCFVYISFAIFLGFSVVIGAFLAGIALANSPFHYQIQGKVKPLREFFVALFFVYLGTQVNFSEIGKIYPLTIFFTGYTLLIKPTIFLLILGIFGFRKHTMFQTALSLTHISEFSLILLLVGFKLGVITQSALTTIALSTVLSMIIASVMITHSAKLYKRIGWMLGFFERKNYNHNLESWSDYRNLEGYVIVIGARKVGGEIVKLLRREKIPQIVLDFNPHQVEILLKEKIPVLYGDMGDPEVLDGLNLQNARMVISTSASEEDNKLLLEELKSRHINVPVIVRAETADEAQNLYHAGADFVIIPEILAGDFLVEKLKEHLPNGDFFKNRAEIELEKLSRKTLSWG</sequence>
<feature type="transmembrane region" description="Helical" evidence="7">
    <location>
        <begin position="355"/>
        <end position="374"/>
    </location>
</feature>
<evidence type="ECO:0000256" key="4">
    <source>
        <dbReference type="ARBA" id="ARBA00022692"/>
    </source>
</evidence>
<dbReference type="GO" id="GO:1902600">
    <property type="term" value="P:proton transmembrane transport"/>
    <property type="evidence" value="ECO:0007669"/>
    <property type="project" value="InterPro"/>
</dbReference>
<evidence type="ECO:0000256" key="2">
    <source>
        <dbReference type="ARBA" id="ARBA00005551"/>
    </source>
</evidence>
<dbReference type="InterPro" id="IPR006153">
    <property type="entry name" value="Cation/H_exchanger_TM"/>
</dbReference>
<dbReference type="InterPro" id="IPR003148">
    <property type="entry name" value="RCK_N"/>
</dbReference>
<dbReference type="SUPFAM" id="SSF51735">
    <property type="entry name" value="NAD(P)-binding Rossmann-fold domains"/>
    <property type="match status" value="1"/>
</dbReference>
<keyword evidence="5 7" id="KW-1133">Transmembrane helix</keyword>
<dbReference type="Proteomes" id="UP000176336">
    <property type="component" value="Unassembled WGS sequence"/>
</dbReference>
<protein>
    <recommendedName>
        <fullName evidence="8">RCK N-terminal domain-containing protein</fullName>
    </recommendedName>
</protein>
<keyword evidence="4 7" id="KW-0812">Transmembrane</keyword>
<name>A0A1F5ISM2_9BACT</name>
<evidence type="ECO:0000256" key="5">
    <source>
        <dbReference type="ARBA" id="ARBA00022989"/>
    </source>
</evidence>
<feature type="transmembrane region" description="Helical" evidence="7">
    <location>
        <begin position="216"/>
        <end position="234"/>
    </location>
</feature>
<dbReference type="Pfam" id="PF02254">
    <property type="entry name" value="TrkA_N"/>
    <property type="match status" value="1"/>
</dbReference>
<dbReference type="Gene3D" id="1.20.1530.20">
    <property type="match status" value="1"/>
</dbReference>
<evidence type="ECO:0000313" key="10">
    <source>
        <dbReference type="Proteomes" id="UP000176336"/>
    </source>
</evidence>
<evidence type="ECO:0000256" key="7">
    <source>
        <dbReference type="SAM" id="Phobius"/>
    </source>
</evidence>
<dbReference type="GO" id="GO:0015297">
    <property type="term" value="F:antiporter activity"/>
    <property type="evidence" value="ECO:0007669"/>
    <property type="project" value="InterPro"/>
</dbReference>
<feature type="domain" description="RCK N-terminal" evidence="8">
    <location>
        <begin position="410"/>
        <end position="527"/>
    </location>
</feature>
<dbReference type="GO" id="GO:0016020">
    <property type="term" value="C:membrane"/>
    <property type="evidence" value="ECO:0007669"/>
    <property type="project" value="UniProtKB-SubCell"/>
</dbReference>
<dbReference type="InterPro" id="IPR036291">
    <property type="entry name" value="NAD(P)-bd_dom_sf"/>
</dbReference>
<dbReference type="PANTHER" id="PTHR42751:SF3">
    <property type="entry name" value="SODIUM_GLUTAMATE SYMPORTER"/>
    <property type="match status" value="1"/>
</dbReference>
<feature type="transmembrane region" description="Helical" evidence="7">
    <location>
        <begin position="270"/>
        <end position="285"/>
    </location>
</feature>
<evidence type="ECO:0000259" key="8">
    <source>
        <dbReference type="PROSITE" id="PS51201"/>
    </source>
</evidence>
<gene>
    <name evidence="9" type="ORF">A2871_00670</name>
</gene>
<evidence type="ECO:0000313" key="9">
    <source>
        <dbReference type="EMBL" id="OGE19349.1"/>
    </source>
</evidence>
<feature type="transmembrane region" description="Helical" evidence="7">
    <location>
        <begin position="146"/>
        <end position="167"/>
    </location>
</feature>
<dbReference type="PROSITE" id="PS51201">
    <property type="entry name" value="RCK_N"/>
    <property type="match status" value="1"/>
</dbReference>
<comment type="subcellular location">
    <subcellularLocation>
        <location evidence="1">Membrane</location>
        <topology evidence="1">Multi-pass membrane protein</topology>
    </subcellularLocation>
</comment>
<dbReference type="InterPro" id="IPR038770">
    <property type="entry name" value="Na+/solute_symporter_sf"/>
</dbReference>
<dbReference type="AlphaFoldDB" id="A0A1F5ISM2"/>
<comment type="caution">
    <text evidence="9">The sequence shown here is derived from an EMBL/GenBank/DDBJ whole genome shotgun (WGS) entry which is preliminary data.</text>
</comment>
<reference evidence="9 10" key="1">
    <citation type="journal article" date="2016" name="Nat. Commun.">
        <title>Thousands of microbial genomes shed light on interconnected biogeochemical processes in an aquifer system.</title>
        <authorList>
            <person name="Anantharaman K."/>
            <person name="Brown C.T."/>
            <person name="Hug L.A."/>
            <person name="Sharon I."/>
            <person name="Castelle C.J."/>
            <person name="Probst A.J."/>
            <person name="Thomas B.C."/>
            <person name="Singh A."/>
            <person name="Wilkins M.J."/>
            <person name="Karaoz U."/>
            <person name="Brodie E.L."/>
            <person name="Williams K.H."/>
            <person name="Hubbard S.S."/>
            <person name="Banfield J.F."/>
        </authorList>
    </citation>
    <scope>NUCLEOTIDE SEQUENCE [LARGE SCALE GENOMIC DNA]</scope>
</reference>
<dbReference type="EMBL" id="MFCR01000003">
    <property type="protein sequence ID" value="OGE19349.1"/>
    <property type="molecule type" value="Genomic_DNA"/>
</dbReference>
<feature type="transmembrane region" description="Helical" evidence="7">
    <location>
        <begin position="329"/>
        <end position="349"/>
    </location>
</feature>
<feature type="transmembrane region" description="Helical" evidence="7">
    <location>
        <begin position="179"/>
        <end position="204"/>
    </location>
</feature>
<feature type="transmembrane region" description="Helical" evidence="7">
    <location>
        <begin position="6"/>
        <end position="23"/>
    </location>
</feature>